<accession>W1NKP6</accession>
<dbReference type="AlphaFoldDB" id="W1NKP6"/>
<evidence type="ECO:0000313" key="1">
    <source>
        <dbReference type="EMBL" id="ERM95755.1"/>
    </source>
</evidence>
<dbReference type="EMBL" id="KI397474">
    <property type="protein sequence ID" value="ERM95755.1"/>
    <property type="molecule type" value="Genomic_DNA"/>
</dbReference>
<dbReference type="Gramene" id="ERM95755">
    <property type="protein sequence ID" value="ERM95755"/>
    <property type="gene ID" value="AMTR_s00023p00247490"/>
</dbReference>
<protein>
    <submittedName>
        <fullName evidence="1">Uncharacterized protein</fullName>
    </submittedName>
</protein>
<dbReference type="HOGENOM" id="CLU_2743404_0_0_1"/>
<sequence length="71" mass="7962">MQLGFDWYPYKTELTGYECSIGLLLWAAHMGDDSRGALTQTLTCIPATLPNLELGNSHDLNDFSREEHLSC</sequence>
<gene>
    <name evidence="1" type="ORF">AMTR_s00023p00247490</name>
</gene>
<name>W1NKP6_AMBTC</name>
<dbReference type="Proteomes" id="UP000017836">
    <property type="component" value="Unassembled WGS sequence"/>
</dbReference>
<organism evidence="1 2">
    <name type="scientific">Amborella trichopoda</name>
    <dbReference type="NCBI Taxonomy" id="13333"/>
    <lineage>
        <taxon>Eukaryota</taxon>
        <taxon>Viridiplantae</taxon>
        <taxon>Streptophyta</taxon>
        <taxon>Embryophyta</taxon>
        <taxon>Tracheophyta</taxon>
        <taxon>Spermatophyta</taxon>
        <taxon>Magnoliopsida</taxon>
        <taxon>Amborellales</taxon>
        <taxon>Amborellaceae</taxon>
        <taxon>Amborella</taxon>
    </lineage>
</organism>
<evidence type="ECO:0000313" key="2">
    <source>
        <dbReference type="Proteomes" id="UP000017836"/>
    </source>
</evidence>
<proteinExistence type="predicted"/>
<keyword evidence="2" id="KW-1185">Reference proteome</keyword>
<reference evidence="2" key="1">
    <citation type="journal article" date="2013" name="Science">
        <title>The Amborella genome and the evolution of flowering plants.</title>
        <authorList>
            <consortium name="Amborella Genome Project"/>
        </authorList>
    </citation>
    <scope>NUCLEOTIDE SEQUENCE [LARGE SCALE GENOMIC DNA]</scope>
</reference>